<sequence>MQPGPLDRLGEVLQVQLLGETTTRTADMLASSSNAQPPGRAAPKCVVHRDRGPERPLGGLQGEASPRHGLAQGAQGRFGRNSAASITAVPAGASASMRRVIPPLEATA</sequence>
<gene>
    <name evidence="2" type="ORF">A5N15_06475</name>
</gene>
<accession>A0A657IUP5</accession>
<dbReference type="AlphaFoldDB" id="A0A657IUP5"/>
<evidence type="ECO:0000313" key="3">
    <source>
        <dbReference type="Proteomes" id="UP000092021"/>
    </source>
</evidence>
<comment type="caution">
    <text evidence="2">The sequence shown here is derived from an EMBL/GenBank/DDBJ whole genome shotgun (WGS) entry which is preliminary data.</text>
</comment>
<name>A0A657IUP5_9MICC</name>
<dbReference type="EMBL" id="LWGZ01000563">
    <property type="protein sequence ID" value="OAX60070.1"/>
    <property type="molecule type" value="Genomic_DNA"/>
</dbReference>
<feature type="region of interest" description="Disordered" evidence="1">
    <location>
        <begin position="30"/>
        <end position="82"/>
    </location>
</feature>
<reference evidence="2 3" key="1">
    <citation type="submission" date="2016-04" db="EMBL/GenBank/DDBJ databases">
        <title>Identification of putative biosynthetic pathways for the production of bioactive secondary metabolites by the marine actinomycete Kocuria kristinae RUTW2-3.</title>
        <authorList>
            <person name="Waterworth S.C."/>
            <person name="Walmsley T.A."/>
            <person name="Matongo T."/>
            <person name="Davies-Coleman M.T."/>
            <person name="Dorrington R.A."/>
        </authorList>
    </citation>
    <scope>NUCLEOTIDE SEQUENCE [LARGE SCALE GENOMIC DNA]</scope>
    <source>
        <strain evidence="2 3">RUTW4-5</strain>
    </source>
</reference>
<evidence type="ECO:0000313" key="2">
    <source>
        <dbReference type="EMBL" id="OAX60070.1"/>
    </source>
</evidence>
<evidence type="ECO:0000256" key="1">
    <source>
        <dbReference type="SAM" id="MobiDB-lite"/>
    </source>
</evidence>
<dbReference type="Proteomes" id="UP000092021">
    <property type="component" value="Unassembled WGS sequence"/>
</dbReference>
<organism evidence="2 3">
    <name type="scientific">Rothia kristinae</name>
    <dbReference type="NCBI Taxonomy" id="37923"/>
    <lineage>
        <taxon>Bacteria</taxon>
        <taxon>Bacillati</taxon>
        <taxon>Actinomycetota</taxon>
        <taxon>Actinomycetes</taxon>
        <taxon>Micrococcales</taxon>
        <taxon>Micrococcaceae</taxon>
        <taxon>Rothia</taxon>
    </lineage>
</organism>
<protein>
    <submittedName>
        <fullName evidence="2">Uncharacterized protein</fullName>
    </submittedName>
</protein>
<proteinExistence type="predicted"/>